<keyword evidence="4" id="KW-1185">Reference proteome</keyword>
<feature type="chain" id="PRO_5036058898" evidence="1">
    <location>
        <begin position="26"/>
        <end position="336"/>
    </location>
</feature>
<proteinExistence type="predicted"/>
<sequence>MIRAARRLGVCLLLGGSLWAGPALAQFAGPAETPPETFRGDQFVDSTGCVFIRTGIDGNTRWVPRVNRDRTPVCGARPSAATPPVRATAPVIRRTPAPAAPREIEAARPAPMAPASQPLRTAAPAPMRAAPMTRPAAMAQPAPQAAMPMQAANLPPGCGASALSARYIPGCTEALTSASTPALTAAAVTVAPAETQRYFTASRPLRANEQVVTRFTPPAGAVRIDAETPSPNRAVGVAGIAAPAPRDCVGDCGRPGGEIVTRLPAEIAERPQVVVVPAARTTFDVSTPPRGYRTAWDDGRLNPHRGPRTLQGDYQSQAIWTNDSPRRLKGVIYTSR</sequence>
<dbReference type="Proteomes" id="UP000251571">
    <property type="component" value="Unassembled WGS sequence"/>
</dbReference>
<gene>
    <name evidence="2" type="ORF">BCF38_102425</name>
    <name evidence="3" type="ORF">SAMN05421539_102425</name>
</gene>
<evidence type="ECO:0000313" key="5">
    <source>
        <dbReference type="Proteomes" id="UP000251571"/>
    </source>
</evidence>
<feature type="signal peptide" evidence="1">
    <location>
        <begin position="1"/>
        <end position="25"/>
    </location>
</feature>
<accession>A0A2Y9ABM5</accession>
<evidence type="ECO:0000313" key="3">
    <source>
        <dbReference type="EMBL" id="SSA41585.1"/>
    </source>
</evidence>
<reference evidence="3 5" key="1">
    <citation type="submission" date="2016-10" db="EMBL/GenBank/DDBJ databases">
        <authorList>
            <person name="Cai Z."/>
        </authorList>
    </citation>
    <scope>NUCLEOTIDE SEQUENCE [LARGE SCALE GENOMIC DNA]</scope>
    <source>
        <strain evidence="3 5">DSM 25227</strain>
    </source>
</reference>
<evidence type="ECO:0000313" key="2">
    <source>
        <dbReference type="EMBL" id="PWJ21175.1"/>
    </source>
</evidence>
<organism evidence="3 5">
    <name type="scientific">Jannaschia seohaensis</name>
    <dbReference type="NCBI Taxonomy" id="475081"/>
    <lineage>
        <taxon>Bacteria</taxon>
        <taxon>Pseudomonadati</taxon>
        <taxon>Pseudomonadota</taxon>
        <taxon>Alphaproteobacteria</taxon>
        <taxon>Rhodobacterales</taxon>
        <taxon>Roseobacteraceae</taxon>
        <taxon>Jannaschia</taxon>
    </lineage>
</organism>
<protein>
    <submittedName>
        <fullName evidence="3">Uncharacterized protein</fullName>
    </submittedName>
</protein>
<evidence type="ECO:0000313" key="4">
    <source>
        <dbReference type="Proteomes" id="UP000245839"/>
    </source>
</evidence>
<dbReference type="AlphaFoldDB" id="A0A2Y9ABM5"/>
<dbReference type="OrthoDB" id="7843142at2"/>
<reference evidence="2 4" key="2">
    <citation type="submission" date="2018-03" db="EMBL/GenBank/DDBJ databases">
        <title>Genomic Encyclopedia of Archaeal and Bacterial Type Strains, Phase II (KMG-II): from individual species to whole genera.</title>
        <authorList>
            <person name="Goeker M."/>
        </authorList>
    </citation>
    <scope>NUCLEOTIDE SEQUENCE [LARGE SCALE GENOMIC DNA]</scope>
    <source>
        <strain evidence="2 4">DSM 25227</strain>
    </source>
</reference>
<name>A0A2Y9ABM5_9RHOB</name>
<dbReference type="EMBL" id="QGDJ01000002">
    <property type="protein sequence ID" value="PWJ21175.1"/>
    <property type="molecule type" value="Genomic_DNA"/>
</dbReference>
<dbReference type="RefSeq" id="WP_109563513.1">
    <property type="nucleotide sequence ID" value="NZ_QGDJ01000002.1"/>
</dbReference>
<dbReference type="Proteomes" id="UP000245839">
    <property type="component" value="Unassembled WGS sequence"/>
</dbReference>
<evidence type="ECO:0000256" key="1">
    <source>
        <dbReference type="SAM" id="SignalP"/>
    </source>
</evidence>
<keyword evidence="1" id="KW-0732">Signal</keyword>
<dbReference type="EMBL" id="UETC01000002">
    <property type="protein sequence ID" value="SSA41585.1"/>
    <property type="molecule type" value="Genomic_DNA"/>
</dbReference>